<evidence type="ECO:0000313" key="3">
    <source>
        <dbReference type="EMBL" id="CAF3518512.1"/>
    </source>
</evidence>
<evidence type="ECO:0000313" key="12">
    <source>
        <dbReference type="Proteomes" id="UP000663873"/>
    </source>
</evidence>
<evidence type="ECO:0000313" key="1">
    <source>
        <dbReference type="EMBL" id="CAF3104351.1"/>
    </source>
</evidence>
<dbReference type="EMBL" id="CAJOBR010004928">
    <property type="protein sequence ID" value="CAF4800836.1"/>
    <property type="molecule type" value="Genomic_DNA"/>
</dbReference>
<dbReference type="EMBL" id="CAJNYU010001999">
    <property type="protein sequence ID" value="CAF3492686.1"/>
    <property type="molecule type" value="Genomic_DNA"/>
</dbReference>
<evidence type="ECO:0000313" key="5">
    <source>
        <dbReference type="EMBL" id="CAF3568718.1"/>
    </source>
</evidence>
<dbReference type="EMBL" id="CAJOBQ010004777">
    <property type="protein sequence ID" value="CAF4643660.1"/>
    <property type="molecule type" value="Genomic_DNA"/>
</dbReference>
<dbReference type="EMBL" id="CAJOBP010006771">
    <property type="protein sequence ID" value="CAF4500574.1"/>
    <property type="molecule type" value="Genomic_DNA"/>
</dbReference>
<evidence type="ECO:0000313" key="2">
    <source>
        <dbReference type="EMBL" id="CAF3492686.1"/>
    </source>
</evidence>
<dbReference type="EMBL" id="CAJOBO010004911">
    <property type="protein sequence ID" value="CAF4532911.1"/>
    <property type="molecule type" value="Genomic_DNA"/>
</dbReference>
<dbReference type="EMBL" id="CAJNXB010000854">
    <property type="protein sequence ID" value="CAF3104351.1"/>
    <property type="molecule type" value="Genomic_DNA"/>
</dbReference>
<evidence type="ECO:0000313" key="8">
    <source>
        <dbReference type="EMBL" id="CAF4643660.1"/>
    </source>
</evidence>
<dbReference type="EMBL" id="CAJNYD010003868">
    <property type="protein sequence ID" value="CAF3548076.1"/>
    <property type="molecule type" value="Genomic_DNA"/>
</dbReference>
<reference evidence="2" key="1">
    <citation type="submission" date="2021-02" db="EMBL/GenBank/DDBJ databases">
        <authorList>
            <person name="Nowell W R."/>
        </authorList>
    </citation>
    <scope>NUCLEOTIDE SEQUENCE</scope>
</reference>
<protein>
    <submittedName>
        <fullName evidence="2">Uncharacterized protein</fullName>
    </submittedName>
</protein>
<dbReference type="AlphaFoldDB" id="A0A818GMS8"/>
<dbReference type="Proteomes" id="UP000663865">
    <property type="component" value="Unassembled WGS sequence"/>
</dbReference>
<comment type="caution">
    <text evidence="2">The sequence shown here is derived from an EMBL/GenBank/DDBJ whole genome shotgun (WGS) entry which is preliminary data.</text>
</comment>
<gene>
    <name evidence="2" type="ORF">FME351_LOCUS16264</name>
    <name evidence="5" type="ORF">GRG538_LOCUS21106</name>
    <name evidence="7" type="ORF">HFQ381_LOCUS29840</name>
    <name evidence="3" type="ORF">KIK155_LOCUS16779</name>
    <name evidence="4" type="ORF">LUA448_LOCUS27813</name>
    <name evidence="9" type="ORF">QYT958_LOCUS23862</name>
    <name evidence="1" type="ORF">TIS948_LOCUS7118</name>
    <name evidence="10" type="ORF">TOA249_LOCUS33520</name>
    <name evidence="8" type="ORF">TSG867_LOCUS30342</name>
    <name evidence="6" type="ORF">UJA718_LOCUS26295</name>
</gene>
<proteinExistence type="predicted"/>
<evidence type="ECO:0000313" key="6">
    <source>
        <dbReference type="EMBL" id="CAF4500574.1"/>
    </source>
</evidence>
<evidence type="ECO:0000313" key="11">
    <source>
        <dbReference type="Proteomes" id="UP000663869"/>
    </source>
</evidence>
<evidence type="ECO:0000313" key="10">
    <source>
        <dbReference type="EMBL" id="CAF4943731.1"/>
    </source>
</evidence>
<dbReference type="EMBL" id="CAJNYT010003476">
    <property type="protein sequence ID" value="CAF3568718.1"/>
    <property type="molecule type" value="Genomic_DNA"/>
</dbReference>
<evidence type="ECO:0000313" key="4">
    <source>
        <dbReference type="EMBL" id="CAF3548076.1"/>
    </source>
</evidence>
<dbReference type="Proteomes" id="UP000663851">
    <property type="component" value="Unassembled WGS sequence"/>
</dbReference>
<dbReference type="Proteomes" id="UP000663869">
    <property type="component" value="Unassembled WGS sequence"/>
</dbReference>
<dbReference type="Proteomes" id="UP000663825">
    <property type="component" value="Unassembled WGS sequence"/>
</dbReference>
<keyword evidence="12" id="KW-1185">Reference proteome</keyword>
<evidence type="ECO:0000313" key="7">
    <source>
        <dbReference type="EMBL" id="CAF4532911.1"/>
    </source>
</evidence>
<dbReference type="Proteomes" id="UP000663838">
    <property type="component" value="Unassembled WGS sequence"/>
</dbReference>
<evidence type="ECO:0000313" key="9">
    <source>
        <dbReference type="EMBL" id="CAF4800836.1"/>
    </source>
</evidence>
<dbReference type="Proteomes" id="UP000663848">
    <property type="component" value="Unassembled WGS sequence"/>
</dbReference>
<dbReference type="EMBL" id="CAJNYV010002964">
    <property type="protein sequence ID" value="CAF3518512.1"/>
    <property type="molecule type" value="Genomic_DNA"/>
</dbReference>
<dbReference type="Proteomes" id="UP000663862">
    <property type="component" value="Unassembled WGS sequence"/>
</dbReference>
<sequence>MHRRPNGEVPQYYYAAIEVRVAMTGYYGITSTSDADTYGSIYTDNFDPAFPDRNLLAKNDDDFGNGQFKLTVFLKSWNRYVLVATTFSPNVTGTFDVNTSGPGSVTFRF</sequence>
<dbReference type="Proteomes" id="UP000663873">
    <property type="component" value="Unassembled WGS sequence"/>
</dbReference>
<name>A0A818GMS8_9BILA</name>
<dbReference type="EMBL" id="CAJOBS010011064">
    <property type="protein sequence ID" value="CAF4943731.1"/>
    <property type="molecule type" value="Genomic_DNA"/>
</dbReference>
<dbReference type="Proteomes" id="UP000663833">
    <property type="component" value="Unassembled WGS sequence"/>
</dbReference>
<dbReference type="OrthoDB" id="10053537at2759"/>
<accession>A0A818GMS8</accession>
<organism evidence="2 11">
    <name type="scientific">Rotaria socialis</name>
    <dbReference type="NCBI Taxonomy" id="392032"/>
    <lineage>
        <taxon>Eukaryota</taxon>
        <taxon>Metazoa</taxon>
        <taxon>Spiralia</taxon>
        <taxon>Gnathifera</taxon>
        <taxon>Rotifera</taxon>
        <taxon>Eurotatoria</taxon>
        <taxon>Bdelloidea</taxon>
        <taxon>Philodinida</taxon>
        <taxon>Philodinidae</taxon>
        <taxon>Rotaria</taxon>
    </lineage>
</organism>
<dbReference type="Proteomes" id="UP000663872">
    <property type="component" value="Unassembled WGS sequence"/>
</dbReference>